<dbReference type="InterPro" id="IPR050491">
    <property type="entry name" value="AmpC-like"/>
</dbReference>
<proteinExistence type="predicted"/>
<feature type="signal peptide" evidence="2">
    <location>
        <begin position="1"/>
        <end position="17"/>
    </location>
</feature>
<dbReference type="InterPro" id="IPR012338">
    <property type="entry name" value="Beta-lactam/transpept-like"/>
</dbReference>
<dbReference type="SUPFAM" id="SSF56601">
    <property type="entry name" value="beta-lactamase/transpeptidase-like"/>
    <property type="match status" value="1"/>
</dbReference>
<dbReference type="PROSITE" id="PS50293">
    <property type="entry name" value="TPR_REGION"/>
    <property type="match status" value="1"/>
</dbReference>
<evidence type="ECO:0000256" key="1">
    <source>
        <dbReference type="PROSITE-ProRule" id="PRU00339"/>
    </source>
</evidence>
<feature type="domain" description="Beta-lactamase-related" evidence="3">
    <location>
        <begin position="54"/>
        <end position="366"/>
    </location>
</feature>
<dbReference type="OrthoDB" id="9793489at2"/>
<name>A0A1I6HCL5_9FLAO</name>
<feature type="repeat" description="TPR" evidence="1">
    <location>
        <begin position="456"/>
        <end position="489"/>
    </location>
</feature>
<dbReference type="STRING" id="400055.SAMN04490243_2545"/>
<gene>
    <name evidence="4" type="ORF">SAMN04490243_2545</name>
</gene>
<feature type="chain" id="PRO_5011533370" evidence="2">
    <location>
        <begin position="18"/>
        <end position="500"/>
    </location>
</feature>
<dbReference type="PANTHER" id="PTHR46825">
    <property type="entry name" value="D-ALANYL-D-ALANINE-CARBOXYPEPTIDASE/ENDOPEPTIDASE AMPH"/>
    <property type="match status" value="1"/>
</dbReference>
<dbReference type="Pfam" id="PF00515">
    <property type="entry name" value="TPR_1"/>
    <property type="match status" value="1"/>
</dbReference>
<dbReference type="InterPro" id="IPR011990">
    <property type="entry name" value="TPR-like_helical_dom_sf"/>
</dbReference>
<keyword evidence="1" id="KW-0802">TPR repeat</keyword>
<evidence type="ECO:0000256" key="2">
    <source>
        <dbReference type="SAM" id="SignalP"/>
    </source>
</evidence>
<dbReference type="InterPro" id="IPR001466">
    <property type="entry name" value="Beta-lactam-related"/>
</dbReference>
<dbReference type="InterPro" id="IPR019734">
    <property type="entry name" value="TPR_rpt"/>
</dbReference>
<evidence type="ECO:0000313" key="5">
    <source>
        <dbReference type="Proteomes" id="UP000199534"/>
    </source>
</evidence>
<dbReference type="PANTHER" id="PTHR46825:SF9">
    <property type="entry name" value="BETA-LACTAMASE-RELATED DOMAIN-CONTAINING PROTEIN"/>
    <property type="match status" value="1"/>
</dbReference>
<dbReference type="Gene3D" id="3.40.710.10">
    <property type="entry name" value="DD-peptidase/beta-lactamase superfamily"/>
    <property type="match status" value="1"/>
</dbReference>
<evidence type="ECO:0000313" key="4">
    <source>
        <dbReference type="EMBL" id="SFR52037.1"/>
    </source>
</evidence>
<dbReference type="SUPFAM" id="SSF48452">
    <property type="entry name" value="TPR-like"/>
    <property type="match status" value="1"/>
</dbReference>
<reference evidence="4 5" key="1">
    <citation type="submission" date="2016-10" db="EMBL/GenBank/DDBJ databases">
        <authorList>
            <person name="de Groot N.N."/>
        </authorList>
    </citation>
    <scope>NUCLEOTIDE SEQUENCE [LARGE SCALE GENOMIC DNA]</scope>
    <source>
        <strain evidence="4 5">DSM 21019</strain>
    </source>
</reference>
<evidence type="ECO:0000259" key="3">
    <source>
        <dbReference type="Pfam" id="PF00144"/>
    </source>
</evidence>
<dbReference type="PROSITE" id="PS51257">
    <property type="entry name" value="PROKAR_LIPOPROTEIN"/>
    <property type="match status" value="1"/>
</dbReference>
<organism evidence="4 5">
    <name type="scientific">Robiginitalea myxolifaciens</name>
    <dbReference type="NCBI Taxonomy" id="400055"/>
    <lineage>
        <taxon>Bacteria</taxon>
        <taxon>Pseudomonadati</taxon>
        <taxon>Bacteroidota</taxon>
        <taxon>Flavobacteriia</taxon>
        <taxon>Flavobacteriales</taxon>
        <taxon>Flavobacteriaceae</taxon>
        <taxon>Robiginitalea</taxon>
    </lineage>
</organism>
<sequence>MKYISLLSCLLIVVSCAPEVAVKEESIILAGESGSRLDSLLTPYIVGLREQTDNKAGLVVGISKGNQTVYARSFGYADAEKKIPVNFKTKFHIASLSKPFVAAAILKLVDIGALRLEDKIKRHIPEFVMAGQGYENISIRNILTHTSGIPANIKTADWTDPSFGPGALEENLDLLRDIQLEFEPGSQYSYSNSAYDLLGLLIERVSGMRFSEFVTKEILVPAGMSESVYTKPKDTLPEDWALSYSYGLQTQPWTPYPYNERLFPSSGLVTNLEDMMLWATLNLAHGEINGIEVLGKDHYEKMLSPQFATPWGDNIGLSWFLQSYLDRPVIMHQGQDTGFEAIIYLYPKDSVSIVVMANRDYSRTGRIINAASEILFADDLKTYSVSAKYPFSKTYREGGIEAARLKWAELRADTTDNYYVDDDDILSTGAILENAAYWNETREVLEFYKDLNDQSTYAWRLLGNAYLHLGDTLQAIAHYEKCLEINPEYEKAKAALAPFR</sequence>
<dbReference type="RefSeq" id="WP_092982931.1">
    <property type="nucleotide sequence ID" value="NZ_FOYQ01000002.1"/>
</dbReference>
<dbReference type="EMBL" id="FOYQ01000002">
    <property type="protein sequence ID" value="SFR52037.1"/>
    <property type="molecule type" value="Genomic_DNA"/>
</dbReference>
<dbReference type="SMART" id="SM00028">
    <property type="entry name" value="TPR"/>
    <property type="match status" value="1"/>
</dbReference>
<accession>A0A1I6HCL5</accession>
<dbReference type="Gene3D" id="1.25.40.10">
    <property type="entry name" value="Tetratricopeptide repeat domain"/>
    <property type="match status" value="1"/>
</dbReference>
<dbReference type="PROSITE" id="PS50005">
    <property type="entry name" value="TPR"/>
    <property type="match status" value="1"/>
</dbReference>
<keyword evidence="2" id="KW-0732">Signal</keyword>
<dbReference type="AlphaFoldDB" id="A0A1I6HCL5"/>
<dbReference type="Pfam" id="PF00144">
    <property type="entry name" value="Beta-lactamase"/>
    <property type="match status" value="1"/>
</dbReference>
<dbReference type="Proteomes" id="UP000199534">
    <property type="component" value="Unassembled WGS sequence"/>
</dbReference>
<keyword evidence="5" id="KW-1185">Reference proteome</keyword>
<protein>
    <submittedName>
        <fullName evidence="4">CubicO group peptidase, beta-lactamase class C family</fullName>
    </submittedName>
</protein>